<sequence length="140" mass="15300">MEPTRLRCLIVDDSADFRASLRGTLEAGGITVVGTASTLDDAVRESRSTRPDVALVDIDLGEENGFAVVEALHDSGLDPVPAVVLVSTHDEEEFADLIDLSAAVGRCDAARRRVPAPERGPSPRRRRRSAARSRRTRRRR</sequence>
<dbReference type="SMART" id="SM00448">
    <property type="entry name" value="REC"/>
    <property type="match status" value="1"/>
</dbReference>
<accession>A0AAW6RF60</accession>
<dbReference type="Gene3D" id="3.40.50.2300">
    <property type="match status" value="1"/>
</dbReference>
<proteinExistence type="predicted"/>
<keyword evidence="1 2" id="KW-0597">Phosphoprotein</keyword>
<name>A0AAW6RF60_GORRU</name>
<feature type="modified residue" description="4-aspartylphosphate" evidence="2">
    <location>
        <position position="57"/>
    </location>
</feature>
<dbReference type="AlphaFoldDB" id="A0AAW6RF60"/>
<dbReference type="SUPFAM" id="SSF52172">
    <property type="entry name" value="CheY-like"/>
    <property type="match status" value="1"/>
</dbReference>
<reference evidence="5" key="1">
    <citation type="submission" date="2023-04" db="EMBL/GenBank/DDBJ databases">
        <title>Characterization and analysis of the complete genome of Gordonia rubripertincta 112, the degrader of aromatic and aliphatic compounds.</title>
        <authorList>
            <person name="Frantsuzova E."/>
            <person name="Bogun A."/>
            <person name="Delegan Y."/>
        </authorList>
    </citation>
    <scope>NUCLEOTIDE SEQUENCE</scope>
    <source>
        <strain evidence="5">112</strain>
    </source>
</reference>
<dbReference type="InterPro" id="IPR011006">
    <property type="entry name" value="CheY-like_superfamily"/>
</dbReference>
<feature type="domain" description="Response regulatory" evidence="4">
    <location>
        <begin position="7"/>
        <end position="127"/>
    </location>
</feature>
<comment type="caution">
    <text evidence="5">The sequence shown here is derived from an EMBL/GenBank/DDBJ whole genome shotgun (WGS) entry which is preliminary data.</text>
</comment>
<evidence type="ECO:0000256" key="2">
    <source>
        <dbReference type="PROSITE-ProRule" id="PRU00169"/>
    </source>
</evidence>
<dbReference type="EMBL" id="JARUXG010000012">
    <property type="protein sequence ID" value="MDG6782637.1"/>
    <property type="molecule type" value="Genomic_DNA"/>
</dbReference>
<dbReference type="GO" id="GO:0000160">
    <property type="term" value="P:phosphorelay signal transduction system"/>
    <property type="evidence" value="ECO:0007669"/>
    <property type="project" value="InterPro"/>
</dbReference>
<organism evidence="5">
    <name type="scientific">Gordonia rubripertincta</name>
    <name type="common">Rhodococcus corallinus</name>
    <dbReference type="NCBI Taxonomy" id="36822"/>
    <lineage>
        <taxon>Bacteria</taxon>
        <taxon>Bacillati</taxon>
        <taxon>Actinomycetota</taxon>
        <taxon>Actinomycetes</taxon>
        <taxon>Mycobacteriales</taxon>
        <taxon>Gordoniaceae</taxon>
        <taxon>Gordonia</taxon>
    </lineage>
</organism>
<feature type="compositionally biased region" description="Basic residues" evidence="3">
    <location>
        <begin position="122"/>
        <end position="140"/>
    </location>
</feature>
<dbReference type="Pfam" id="PF00072">
    <property type="entry name" value="Response_reg"/>
    <property type="match status" value="1"/>
</dbReference>
<dbReference type="InterPro" id="IPR001789">
    <property type="entry name" value="Sig_transdc_resp-reg_receiver"/>
</dbReference>
<gene>
    <name evidence="5" type="ORF">QBL07_17600</name>
</gene>
<evidence type="ECO:0000256" key="1">
    <source>
        <dbReference type="ARBA" id="ARBA00022553"/>
    </source>
</evidence>
<dbReference type="InterPro" id="IPR050595">
    <property type="entry name" value="Bact_response_regulator"/>
</dbReference>
<dbReference type="PROSITE" id="PS50110">
    <property type="entry name" value="RESPONSE_REGULATORY"/>
    <property type="match status" value="1"/>
</dbReference>
<evidence type="ECO:0000259" key="4">
    <source>
        <dbReference type="PROSITE" id="PS50110"/>
    </source>
</evidence>
<evidence type="ECO:0000256" key="3">
    <source>
        <dbReference type="SAM" id="MobiDB-lite"/>
    </source>
</evidence>
<dbReference type="PANTHER" id="PTHR44591">
    <property type="entry name" value="STRESS RESPONSE REGULATOR PROTEIN 1"/>
    <property type="match status" value="1"/>
</dbReference>
<evidence type="ECO:0000313" key="5">
    <source>
        <dbReference type="EMBL" id="MDG6782637.1"/>
    </source>
</evidence>
<feature type="region of interest" description="Disordered" evidence="3">
    <location>
        <begin position="111"/>
        <end position="140"/>
    </location>
</feature>
<dbReference type="PANTHER" id="PTHR44591:SF3">
    <property type="entry name" value="RESPONSE REGULATORY DOMAIN-CONTAINING PROTEIN"/>
    <property type="match status" value="1"/>
</dbReference>
<protein>
    <submittedName>
        <fullName evidence="5">Response regulator</fullName>
    </submittedName>
</protein>